<reference evidence="5" key="1">
    <citation type="journal article" date="2019" name="Int. J. Syst. Evol. Microbiol.">
        <title>The Global Catalogue of Microorganisms (GCM) 10K type strain sequencing project: providing services to taxonomists for standard genome sequencing and annotation.</title>
        <authorList>
            <consortium name="The Broad Institute Genomics Platform"/>
            <consortium name="The Broad Institute Genome Sequencing Center for Infectious Disease"/>
            <person name="Wu L."/>
            <person name="Ma J."/>
        </authorList>
    </citation>
    <scope>NUCLEOTIDE SEQUENCE [LARGE SCALE GENOMIC DNA]</scope>
    <source>
        <strain evidence="5">CGMCC 4.7641</strain>
    </source>
</reference>
<dbReference type="SUPFAM" id="SSF53335">
    <property type="entry name" value="S-adenosyl-L-methionine-dependent methyltransferases"/>
    <property type="match status" value="1"/>
</dbReference>
<dbReference type="PANTHER" id="PTHR43861">
    <property type="entry name" value="TRANS-ACONITATE 2-METHYLTRANSFERASE-RELATED"/>
    <property type="match status" value="1"/>
</dbReference>
<dbReference type="Proteomes" id="UP001597483">
    <property type="component" value="Unassembled WGS sequence"/>
</dbReference>
<dbReference type="Gene3D" id="3.40.50.150">
    <property type="entry name" value="Vaccinia Virus protein VP39"/>
    <property type="match status" value="1"/>
</dbReference>
<protein>
    <submittedName>
        <fullName evidence="4">Class I SAM-dependent methyltransferase</fullName>
        <ecNumber evidence="4">2.1.1.-</ecNumber>
    </submittedName>
</protein>
<dbReference type="EMBL" id="JBHUKS010000026">
    <property type="protein sequence ID" value="MFD2472418.1"/>
    <property type="molecule type" value="Genomic_DNA"/>
</dbReference>
<evidence type="ECO:0000259" key="3">
    <source>
        <dbReference type="Pfam" id="PF13649"/>
    </source>
</evidence>
<dbReference type="CDD" id="cd02440">
    <property type="entry name" value="AdoMet_MTases"/>
    <property type="match status" value="1"/>
</dbReference>
<sequence length="290" mass="30214">MTTTGFDAAGYKRDQRENWDAISEGWAGCREEFETGGAPVSALLLELGGVRPGHRVLDVGTGTGDPALAAASAVGPRGRVTGIDLAPEMIERARARVRPGDNVGFEVGDAESLDRPAASFDVVLSRWGLMFVVDRVATLRSLARMLAPGGVLAAATWAAPGSLAPMTSLGFGVLAARLELPPPQPGAPSPFSMGDPDVLGEELAEAGFGQIEVSSFEAPFVLSSPERYAEYSKAVTPPGLKALLRERFGSEDDPDTWAEVAAAAAAFRRGDGRVSLPSKTLLARAVSPAA</sequence>
<comment type="caution">
    <text evidence="4">The sequence shown here is derived from an EMBL/GenBank/DDBJ whole genome shotgun (WGS) entry which is preliminary data.</text>
</comment>
<keyword evidence="2 4" id="KW-0808">Transferase</keyword>
<dbReference type="InterPro" id="IPR029063">
    <property type="entry name" value="SAM-dependent_MTases_sf"/>
</dbReference>
<organism evidence="4 5">
    <name type="scientific">Amycolatopsis silviterrae</name>
    <dbReference type="NCBI Taxonomy" id="1656914"/>
    <lineage>
        <taxon>Bacteria</taxon>
        <taxon>Bacillati</taxon>
        <taxon>Actinomycetota</taxon>
        <taxon>Actinomycetes</taxon>
        <taxon>Pseudonocardiales</taxon>
        <taxon>Pseudonocardiaceae</taxon>
        <taxon>Amycolatopsis</taxon>
    </lineage>
</organism>
<dbReference type="InterPro" id="IPR041698">
    <property type="entry name" value="Methyltransf_25"/>
</dbReference>
<proteinExistence type="predicted"/>
<accession>A0ABW5HH07</accession>
<dbReference type="Pfam" id="PF13649">
    <property type="entry name" value="Methyltransf_25"/>
    <property type="match status" value="1"/>
</dbReference>
<dbReference type="PANTHER" id="PTHR43861:SF1">
    <property type="entry name" value="TRANS-ACONITATE 2-METHYLTRANSFERASE"/>
    <property type="match status" value="1"/>
</dbReference>
<evidence type="ECO:0000256" key="2">
    <source>
        <dbReference type="ARBA" id="ARBA00022679"/>
    </source>
</evidence>
<dbReference type="RefSeq" id="WP_378310080.1">
    <property type="nucleotide sequence ID" value="NZ_JBHUKS010000026.1"/>
</dbReference>
<keyword evidence="1 4" id="KW-0489">Methyltransferase</keyword>
<name>A0ABW5HH07_9PSEU</name>
<evidence type="ECO:0000256" key="1">
    <source>
        <dbReference type="ARBA" id="ARBA00022603"/>
    </source>
</evidence>
<gene>
    <name evidence="4" type="ORF">ACFSVL_33830</name>
</gene>
<keyword evidence="5" id="KW-1185">Reference proteome</keyword>
<evidence type="ECO:0000313" key="5">
    <source>
        <dbReference type="Proteomes" id="UP001597483"/>
    </source>
</evidence>
<evidence type="ECO:0000313" key="4">
    <source>
        <dbReference type="EMBL" id="MFD2472418.1"/>
    </source>
</evidence>
<feature type="domain" description="Methyltransferase" evidence="3">
    <location>
        <begin position="56"/>
        <end position="150"/>
    </location>
</feature>
<dbReference type="GO" id="GO:0008168">
    <property type="term" value="F:methyltransferase activity"/>
    <property type="evidence" value="ECO:0007669"/>
    <property type="project" value="UniProtKB-KW"/>
</dbReference>
<dbReference type="EC" id="2.1.1.-" evidence="4"/>
<dbReference type="GO" id="GO:0032259">
    <property type="term" value="P:methylation"/>
    <property type="evidence" value="ECO:0007669"/>
    <property type="project" value="UniProtKB-KW"/>
</dbReference>